<gene>
    <name evidence="1" type="ORF">D3M96_14360</name>
</gene>
<evidence type="ECO:0000313" key="1">
    <source>
        <dbReference type="EMBL" id="AYN21611.1"/>
    </source>
</evidence>
<dbReference type="Proteomes" id="UP000268070">
    <property type="component" value="Chromosome"/>
</dbReference>
<dbReference type="EMBL" id="CP032153">
    <property type="protein sequence ID" value="AYN21611.1"/>
    <property type="molecule type" value="Genomic_DNA"/>
</dbReference>
<protein>
    <submittedName>
        <fullName evidence="1">Uncharacterized protein</fullName>
    </submittedName>
</protein>
<evidence type="ECO:0000313" key="2">
    <source>
        <dbReference type="Proteomes" id="UP000268070"/>
    </source>
</evidence>
<reference evidence="1 2" key="1">
    <citation type="submission" date="2018-09" db="EMBL/GenBank/DDBJ databases">
        <title>Complete genome sequence of the hydrocarbonoclastic bacterium Alcaligenes aquatilis QD168, isolated from a crude-oil polluted marine sediment of Central Chile.</title>
        <authorList>
            <person name="Duran R.E."/>
            <person name="Barra B."/>
            <person name="Salva-Serra F."/>
            <person name="Mendez V."/>
            <person name="Moore E.R.B."/>
            <person name="Seeger M."/>
        </authorList>
    </citation>
    <scope>NUCLEOTIDE SEQUENCE [LARGE SCALE GENOMIC DNA]</scope>
    <source>
        <strain evidence="1 2">QD168</strain>
    </source>
</reference>
<proteinExistence type="predicted"/>
<dbReference type="AlphaFoldDB" id="A0A3G2HXN4"/>
<name>A0A3G2HXN4_9BURK</name>
<accession>A0A3G2HXN4</accession>
<dbReference type="RefSeq" id="WP_121739336.1">
    <property type="nucleotide sequence ID" value="NZ_CP032153.1"/>
</dbReference>
<dbReference type="KEGG" id="aaqu:D3M96_14360"/>
<organism evidence="1 2">
    <name type="scientific">Alcaligenes aquatilis</name>
    <dbReference type="NCBI Taxonomy" id="323284"/>
    <lineage>
        <taxon>Bacteria</taxon>
        <taxon>Pseudomonadati</taxon>
        <taxon>Pseudomonadota</taxon>
        <taxon>Betaproteobacteria</taxon>
        <taxon>Burkholderiales</taxon>
        <taxon>Alcaligenaceae</taxon>
        <taxon>Alcaligenes</taxon>
    </lineage>
</organism>
<sequence length="85" mass="9846">MTDKPENFVVTFKGKRVIVERHFELPNGNEISYRHVIKDSDLPEDPSMLDLHRVSADITIRYLLQFLPEGYDADRPYKAGEKLGL</sequence>